<dbReference type="EMBL" id="JACOPV010000002">
    <property type="protein sequence ID" value="MBM5456788.1"/>
    <property type="molecule type" value="Genomic_DNA"/>
</dbReference>
<proteinExistence type="predicted"/>
<gene>
    <name evidence="2" type="ORF">H8F21_04280</name>
</gene>
<organism evidence="2 3">
    <name type="scientific">Pseudomonas arcuscaelestis</name>
    <dbReference type="NCBI Taxonomy" id="2710591"/>
    <lineage>
        <taxon>Bacteria</taxon>
        <taxon>Pseudomonadati</taxon>
        <taxon>Pseudomonadota</taxon>
        <taxon>Gammaproteobacteria</taxon>
        <taxon>Pseudomonadales</taxon>
        <taxon>Pseudomonadaceae</taxon>
        <taxon>Pseudomonas</taxon>
    </lineage>
</organism>
<keyword evidence="3" id="KW-1185">Reference proteome</keyword>
<evidence type="ECO:0000256" key="1">
    <source>
        <dbReference type="SAM" id="SignalP"/>
    </source>
</evidence>
<protein>
    <recommendedName>
        <fullName evidence="4">Lipoprotein</fullName>
    </recommendedName>
</protein>
<keyword evidence="1" id="KW-0732">Signal</keyword>
<name>A0ABS2BUR7_9PSED</name>
<sequence length="203" mass="21809">MRTPLLALTLASLLSACAIPYETPEARANIERDLKLSEDEIVTITETNWCIFPYGDLHLCRATQGLGVLTKSTLVLALYKSGVYQQAGVIKSSDVQCAHLQSGRDAADTFYVFSEHWSAMLVPVTVGGALALDKKAQFLSVLVPPGTESFTAAQGSFIRPTDRKNYSAVAVPGTHSYVGTSASINEIYNPCTQGKIAKGHPES</sequence>
<dbReference type="RefSeq" id="WP_203482301.1">
    <property type="nucleotide sequence ID" value="NZ_JACOPV010000002.1"/>
</dbReference>
<evidence type="ECO:0000313" key="3">
    <source>
        <dbReference type="Proteomes" id="UP000745663"/>
    </source>
</evidence>
<dbReference type="Proteomes" id="UP000745663">
    <property type="component" value="Unassembled WGS sequence"/>
</dbReference>
<evidence type="ECO:0008006" key="4">
    <source>
        <dbReference type="Google" id="ProtNLM"/>
    </source>
</evidence>
<feature type="chain" id="PRO_5047447040" description="Lipoprotein" evidence="1">
    <location>
        <begin position="19"/>
        <end position="203"/>
    </location>
</feature>
<accession>A0ABS2BUR7</accession>
<reference evidence="2 3" key="1">
    <citation type="submission" date="2020-08" db="EMBL/GenBank/DDBJ databases">
        <title>Description of novel Pseudomonas species.</title>
        <authorList>
            <person name="Duman M."/>
            <person name="Mulet M."/>
            <person name="Altun S."/>
            <person name="Saticioglu I.B."/>
            <person name="Lalucat J."/>
            <person name="Garcia-Valdes E."/>
        </authorList>
    </citation>
    <scope>NUCLEOTIDE SEQUENCE [LARGE SCALE GENOMIC DNA]</scope>
    <source>
        <strain evidence="2 3">P66</strain>
    </source>
</reference>
<evidence type="ECO:0000313" key="2">
    <source>
        <dbReference type="EMBL" id="MBM5456788.1"/>
    </source>
</evidence>
<dbReference type="PROSITE" id="PS51257">
    <property type="entry name" value="PROKAR_LIPOPROTEIN"/>
    <property type="match status" value="1"/>
</dbReference>
<feature type="signal peptide" evidence="1">
    <location>
        <begin position="1"/>
        <end position="18"/>
    </location>
</feature>
<comment type="caution">
    <text evidence="2">The sequence shown here is derived from an EMBL/GenBank/DDBJ whole genome shotgun (WGS) entry which is preliminary data.</text>
</comment>